<organism evidence="4 5">
    <name type="scientific">Potamilus streckersoni</name>
    <dbReference type="NCBI Taxonomy" id="2493646"/>
    <lineage>
        <taxon>Eukaryota</taxon>
        <taxon>Metazoa</taxon>
        <taxon>Spiralia</taxon>
        <taxon>Lophotrochozoa</taxon>
        <taxon>Mollusca</taxon>
        <taxon>Bivalvia</taxon>
        <taxon>Autobranchia</taxon>
        <taxon>Heteroconchia</taxon>
        <taxon>Palaeoheterodonta</taxon>
        <taxon>Unionida</taxon>
        <taxon>Unionoidea</taxon>
        <taxon>Unionidae</taxon>
        <taxon>Ambleminae</taxon>
        <taxon>Lampsilini</taxon>
        <taxon>Potamilus</taxon>
    </lineage>
</organism>
<comment type="caution">
    <text evidence="4">The sequence shown here is derived from an EMBL/GenBank/DDBJ whole genome shotgun (WGS) entry which is preliminary data.</text>
</comment>
<dbReference type="Pfam" id="PF00629">
    <property type="entry name" value="MAM"/>
    <property type="match status" value="1"/>
</dbReference>
<feature type="chain" id="PRO_5042225615" description="MAM domain-containing protein" evidence="2">
    <location>
        <begin position="21"/>
        <end position="472"/>
    </location>
</feature>
<dbReference type="Gene3D" id="2.60.120.200">
    <property type="match status" value="1"/>
</dbReference>
<gene>
    <name evidence="4" type="ORF">CHS0354_030243</name>
</gene>
<dbReference type="Proteomes" id="UP001195483">
    <property type="component" value="Unassembled WGS sequence"/>
</dbReference>
<feature type="signal peptide" evidence="2">
    <location>
        <begin position="1"/>
        <end position="20"/>
    </location>
</feature>
<dbReference type="PANTHER" id="PTHR23282">
    <property type="entry name" value="APICAL ENDOSOMAL GLYCOPROTEIN PRECURSOR"/>
    <property type="match status" value="1"/>
</dbReference>
<evidence type="ECO:0000259" key="3">
    <source>
        <dbReference type="PROSITE" id="PS50060"/>
    </source>
</evidence>
<accession>A0AAE0VI72</accession>
<dbReference type="InterPro" id="IPR051560">
    <property type="entry name" value="MAM_domain-containing"/>
</dbReference>
<keyword evidence="1" id="KW-0812">Transmembrane</keyword>
<keyword evidence="2" id="KW-0732">Signal</keyword>
<dbReference type="PROSITE" id="PS50060">
    <property type="entry name" value="MAM_2"/>
    <property type="match status" value="1"/>
</dbReference>
<keyword evidence="1" id="KW-1133">Transmembrane helix</keyword>
<evidence type="ECO:0000256" key="1">
    <source>
        <dbReference type="SAM" id="Phobius"/>
    </source>
</evidence>
<dbReference type="SMART" id="SM00137">
    <property type="entry name" value="MAM"/>
    <property type="match status" value="1"/>
</dbReference>
<keyword evidence="5" id="KW-1185">Reference proteome</keyword>
<evidence type="ECO:0000313" key="4">
    <source>
        <dbReference type="EMBL" id="KAK3578819.1"/>
    </source>
</evidence>
<dbReference type="EMBL" id="JAEAOA010001799">
    <property type="protein sequence ID" value="KAK3578819.1"/>
    <property type="molecule type" value="Genomic_DNA"/>
</dbReference>
<proteinExistence type="predicted"/>
<dbReference type="CDD" id="cd06263">
    <property type="entry name" value="MAM"/>
    <property type="match status" value="1"/>
</dbReference>
<name>A0AAE0VI72_9BIVA</name>
<keyword evidence="1" id="KW-0472">Membrane</keyword>
<dbReference type="InterPro" id="IPR000998">
    <property type="entry name" value="MAM_dom"/>
</dbReference>
<evidence type="ECO:0000256" key="2">
    <source>
        <dbReference type="SAM" id="SignalP"/>
    </source>
</evidence>
<feature type="transmembrane region" description="Helical" evidence="1">
    <location>
        <begin position="385"/>
        <end position="410"/>
    </location>
</feature>
<dbReference type="SUPFAM" id="SSF49899">
    <property type="entry name" value="Concanavalin A-like lectins/glucanases"/>
    <property type="match status" value="2"/>
</dbReference>
<reference evidence="4" key="3">
    <citation type="submission" date="2023-05" db="EMBL/GenBank/DDBJ databases">
        <authorList>
            <person name="Smith C.H."/>
        </authorList>
    </citation>
    <scope>NUCLEOTIDE SEQUENCE</scope>
    <source>
        <strain evidence="4">CHS0354</strain>
        <tissue evidence="4">Mantle</tissue>
    </source>
</reference>
<feature type="domain" description="MAM" evidence="3">
    <location>
        <begin position="18"/>
        <end position="169"/>
    </location>
</feature>
<dbReference type="GO" id="GO:0016020">
    <property type="term" value="C:membrane"/>
    <property type="evidence" value="ECO:0007669"/>
    <property type="project" value="InterPro"/>
</dbReference>
<protein>
    <recommendedName>
        <fullName evidence="3">MAM domain-containing protein</fullName>
    </recommendedName>
</protein>
<reference evidence="4" key="2">
    <citation type="journal article" date="2021" name="Genome Biol. Evol.">
        <title>Developing a high-quality reference genome for a parasitic bivalve with doubly uniparental inheritance (Bivalvia: Unionida).</title>
        <authorList>
            <person name="Smith C.H."/>
        </authorList>
    </citation>
    <scope>NUCLEOTIDE SEQUENCE</scope>
    <source>
        <strain evidence="4">CHS0354</strain>
        <tissue evidence="4">Mantle</tissue>
    </source>
</reference>
<sequence>MLIIILFNAFVYVYPNVVSCNFEENVCGWSMENFLRTSYQGFNNSIGPWHDHTMKSNKGYYLYMTGNHSHATLQSAPVHIDDFQCLTFWYRVSETHTAKIDISVGEGESSRKLKTLTYLNHRENTWRFAIVETTNENNTVASFRIWVEIRNKGNIGLDDVAITPGSCIDCSDHHVFCNWDGESTWTRTRQGLFSANAFSTSLRNESVLASKSEILPGRKCLSFLYLIDDNCKTYVQVRSYEGVVLSNTRKKVSDRRWTLMSINIDLSSKSRIAVSFVHGIDCYGYYAIGRISLKKGLCPEPPMKTFETTSSVFTSSTYIPKDTDTSKDIVITTAVDSIRINSTAVLDISTIATASFVPVTSTAATTTHSPALTSIMPALSDSIKAGVIVGIVIGCLVTAIGLSLAAIFVYRRRRDSRSRTKSSPRSTVIKEANIGVYWEYNCYNNVKVSPEREYQNSETMYYNAQPEYDMVQ</sequence>
<dbReference type="AlphaFoldDB" id="A0AAE0VI72"/>
<reference evidence="4" key="1">
    <citation type="journal article" date="2021" name="Genome Biol. Evol.">
        <title>A High-Quality Reference Genome for a Parasitic Bivalve with Doubly Uniparental Inheritance (Bivalvia: Unionida).</title>
        <authorList>
            <person name="Smith C.H."/>
        </authorList>
    </citation>
    <scope>NUCLEOTIDE SEQUENCE</scope>
    <source>
        <strain evidence="4">CHS0354</strain>
    </source>
</reference>
<dbReference type="PANTHER" id="PTHR23282:SF101">
    <property type="entry name" value="MAM DOMAIN-CONTAINING PROTEIN"/>
    <property type="match status" value="1"/>
</dbReference>
<evidence type="ECO:0000313" key="5">
    <source>
        <dbReference type="Proteomes" id="UP001195483"/>
    </source>
</evidence>
<dbReference type="InterPro" id="IPR013320">
    <property type="entry name" value="ConA-like_dom_sf"/>
</dbReference>